<organism evidence="2 3">
    <name type="scientific">Nocardia cyriacigeorgica</name>
    <dbReference type="NCBI Taxonomy" id="135487"/>
    <lineage>
        <taxon>Bacteria</taxon>
        <taxon>Bacillati</taxon>
        <taxon>Actinomycetota</taxon>
        <taxon>Actinomycetes</taxon>
        <taxon>Mycobacteriales</taxon>
        <taxon>Nocardiaceae</taxon>
        <taxon>Nocardia</taxon>
    </lineage>
</organism>
<dbReference type="Proteomes" id="UP000308349">
    <property type="component" value="Unassembled WGS sequence"/>
</dbReference>
<dbReference type="InterPro" id="IPR029068">
    <property type="entry name" value="Glyas_Bleomycin-R_OHBP_Dase"/>
</dbReference>
<reference evidence="2 3" key="1">
    <citation type="submission" date="2019-05" db="EMBL/GenBank/DDBJ databases">
        <title>Genomes sequences of two Nocardia cyriacigeorgica environmental isolates, type strains Nocardia asteroides ATCC 19247 and Nocardia cyriacigeorgica DSM 44484.</title>
        <authorList>
            <person name="Vautrin F."/>
            <person name="Bergeron E."/>
            <person name="Dubost A."/>
            <person name="Abrouk D."/>
            <person name="Rodriguez Nava V."/>
            <person name="Pujic P."/>
        </authorList>
    </citation>
    <scope>NUCLEOTIDE SEQUENCE [LARGE SCALE GENOMIC DNA]</scope>
    <source>
        <strain evidence="2 3">EML 1456</strain>
    </source>
</reference>
<dbReference type="CDD" id="cd06587">
    <property type="entry name" value="VOC"/>
    <property type="match status" value="1"/>
</dbReference>
<accession>A0A5R8PJD2</accession>
<dbReference type="InterPro" id="IPR037523">
    <property type="entry name" value="VOC_core"/>
</dbReference>
<dbReference type="Gene3D" id="3.10.180.10">
    <property type="entry name" value="2,3-Dihydroxybiphenyl 1,2-Dioxygenase, domain 1"/>
    <property type="match status" value="1"/>
</dbReference>
<comment type="caution">
    <text evidence="2">The sequence shown here is derived from an EMBL/GenBank/DDBJ whole genome shotgun (WGS) entry which is preliminary data.</text>
</comment>
<sequence length="134" mass="14513">MTARLASILTAVPPLRVVGLSLDSADPETLAQFYLDLLGGKTLWRKESSVGVRISSGLALIAHRVPDHQRPVWPGSSIVHLDLAADDERDLDECVDRAVELGATVAPMQPGDRWRVLLDPSGHPFCITTVTPPE</sequence>
<dbReference type="PANTHER" id="PTHR35908">
    <property type="entry name" value="HYPOTHETICAL FUSION PROTEIN"/>
    <property type="match status" value="1"/>
</dbReference>
<feature type="domain" description="VOC" evidence="1">
    <location>
        <begin position="16"/>
        <end position="130"/>
    </location>
</feature>
<dbReference type="PROSITE" id="PS51819">
    <property type="entry name" value="VOC"/>
    <property type="match status" value="1"/>
</dbReference>
<dbReference type="InterPro" id="IPR041581">
    <property type="entry name" value="Glyoxalase_6"/>
</dbReference>
<evidence type="ECO:0000313" key="2">
    <source>
        <dbReference type="EMBL" id="TLG16554.1"/>
    </source>
</evidence>
<proteinExistence type="predicted"/>
<evidence type="ECO:0000313" key="3">
    <source>
        <dbReference type="Proteomes" id="UP000308349"/>
    </source>
</evidence>
<name>A0A5R8PJD2_9NOCA</name>
<dbReference type="EMBL" id="VBUU01000002">
    <property type="protein sequence ID" value="TLG16554.1"/>
    <property type="molecule type" value="Genomic_DNA"/>
</dbReference>
<gene>
    <name evidence="2" type="ORF">FEK35_04785</name>
</gene>
<evidence type="ECO:0000259" key="1">
    <source>
        <dbReference type="PROSITE" id="PS51819"/>
    </source>
</evidence>
<dbReference type="PANTHER" id="PTHR35908:SF1">
    <property type="entry name" value="CONSERVED PROTEIN"/>
    <property type="match status" value="1"/>
</dbReference>
<dbReference type="OrthoDB" id="1645442at2"/>
<protein>
    <submittedName>
        <fullName evidence="2">VOC family protein</fullName>
    </submittedName>
</protein>
<dbReference type="AlphaFoldDB" id="A0A5R8PJD2"/>
<dbReference type="Pfam" id="PF18029">
    <property type="entry name" value="Glyoxalase_6"/>
    <property type="match status" value="1"/>
</dbReference>
<dbReference type="SUPFAM" id="SSF54593">
    <property type="entry name" value="Glyoxalase/Bleomycin resistance protein/Dihydroxybiphenyl dioxygenase"/>
    <property type="match status" value="1"/>
</dbReference>